<evidence type="ECO:0000313" key="9">
    <source>
        <dbReference type="EMBL" id="RCX23764.1"/>
    </source>
</evidence>
<gene>
    <name evidence="9" type="ORF">DFP94_1011366</name>
</gene>
<evidence type="ECO:0000256" key="8">
    <source>
        <dbReference type="SAM" id="Phobius"/>
    </source>
</evidence>
<feature type="transmembrane region" description="Helical" evidence="8">
    <location>
        <begin position="193"/>
        <end position="213"/>
    </location>
</feature>
<dbReference type="NCBIfam" id="TIGR00912">
    <property type="entry name" value="2A0309"/>
    <property type="match status" value="1"/>
</dbReference>
<feature type="transmembrane region" description="Helical" evidence="8">
    <location>
        <begin position="309"/>
        <end position="327"/>
    </location>
</feature>
<keyword evidence="7 8" id="KW-0472">Membrane</keyword>
<evidence type="ECO:0000256" key="1">
    <source>
        <dbReference type="ARBA" id="ARBA00004141"/>
    </source>
</evidence>
<proteinExistence type="inferred from homology"/>
<dbReference type="Gene3D" id="1.20.1740.10">
    <property type="entry name" value="Amino acid/polyamine transporter I"/>
    <property type="match status" value="1"/>
</dbReference>
<keyword evidence="6 8" id="KW-1133">Transmembrane helix</keyword>
<evidence type="ECO:0000256" key="6">
    <source>
        <dbReference type="ARBA" id="ARBA00022989"/>
    </source>
</evidence>
<sequence length="369" mass="41187">MSGINNGPKDQITTSQAAVMVINYMLGAGILTLPRTMVEAAKTSDVWMSILISGVIILVAGWVIVKLCRRFQGKTVFQFMPEITGKWIAFIISMIIITYFITISAFEIRIMAEVTGFYLLEGTPAWAIVMTFMWVGLYLILGGINCIARLYEIILPITLVFFLIAILLSSRIFDVNHLRPLLGSGIKPVLQGIKPSLLSFTGYEIMLVTTAFMKNPKKANKAMMAGIVVPVIIYLITVIMVIGGMSINGVEKRTWPTLDLVRSFEVQGLFFERFESLLLVIWIMQIFSTFTVTHYAASLGWSQLFKKNVRPFIFAMLPVIYLIAMIPKDINEAFKLGDMFGNVSVYLFGGIPLILLLISILLKKGAKPN</sequence>
<dbReference type="Pfam" id="PF03845">
    <property type="entry name" value="Spore_permease"/>
    <property type="match status" value="1"/>
</dbReference>
<evidence type="ECO:0000256" key="2">
    <source>
        <dbReference type="ARBA" id="ARBA00007998"/>
    </source>
</evidence>
<protein>
    <submittedName>
        <fullName evidence="9">Spore germination protein</fullName>
    </submittedName>
</protein>
<dbReference type="PANTHER" id="PTHR34975">
    <property type="entry name" value="SPORE GERMINATION PROTEIN A2"/>
    <property type="match status" value="1"/>
</dbReference>
<reference evidence="9 10" key="1">
    <citation type="submission" date="2018-07" db="EMBL/GenBank/DDBJ databases">
        <title>Genomic Encyclopedia of Type Strains, Phase III (KMG-III): the genomes of soil and plant-associated and newly described type strains.</title>
        <authorList>
            <person name="Whitman W."/>
        </authorList>
    </citation>
    <scope>NUCLEOTIDE SEQUENCE [LARGE SCALE GENOMIC DNA]</scope>
    <source>
        <strain evidence="9 10">CECT 8333</strain>
    </source>
</reference>
<comment type="caution">
    <text evidence="9">The sequence shown here is derived from an EMBL/GenBank/DDBJ whole genome shotgun (WGS) entry which is preliminary data.</text>
</comment>
<feature type="transmembrane region" description="Helical" evidence="8">
    <location>
        <begin position="339"/>
        <end position="362"/>
    </location>
</feature>
<comment type="subcellular location">
    <subcellularLocation>
        <location evidence="1">Membrane</location>
        <topology evidence="1">Multi-pass membrane protein</topology>
    </subcellularLocation>
</comment>
<dbReference type="EMBL" id="QPJW01000001">
    <property type="protein sequence ID" value="RCX23764.1"/>
    <property type="molecule type" value="Genomic_DNA"/>
</dbReference>
<feature type="transmembrane region" description="Helical" evidence="8">
    <location>
        <begin position="277"/>
        <end position="297"/>
    </location>
</feature>
<feature type="transmembrane region" description="Helical" evidence="8">
    <location>
        <begin position="12"/>
        <end position="34"/>
    </location>
</feature>
<evidence type="ECO:0000313" key="10">
    <source>
        <dbReference type="Proteomes" id="UP000253090"/>
    </source>
</evidence>
<feature type="transmembrane region" description="Helical" evidence="8">
    <location>
        <begin position="87"/>
        <end position="112"/>
    </location>
</feature>
<organism evidence="9 10">
    <name type="scientific">Fontibacillus phaseoli</name>
    <dbReference type="NCBI Taxonomy" id="1416533"/>
    <lineage>
        <taxon>Bacteria</taxon>
        <taxon>Bacillati</taxon>
        <taxon>Bacillota</taxon>
        <taxon>Bacilli</taxon>
        <taxon>Bacillales</taxon>
        <taxon>Paenibacillaceae</taxon>
        <taxon>Fontibacillus</taxon>
    </lineage>
</organism>
<keyword evidence="10" id="KW-1185">Reference proteome</keyword>
<dbReference type="GO" id="GO:0009847">
    <property type="term" value="P:spore germination"/>
    <property type="evidence" value="ECO:0007669"/>
    <property type="project" value="InterPro"/>
</dbReference>
<keyword evidence="3" id="KW-0813">Transport</keyword>
<keyword evidence="4" id="KW-0309">Germination</keyword>
<keyword evidence="5 8" id="KW-0812">Transmembrane</keyword>
<dbReference type="PANTHER" id="PTHR34975:SF2">
    <property type="entry name" value="SPORE GERMINATION PROTEIN A2"/>
    <property type="match status" value="1"/>
</dbReference>
<dbReference type="GO" id="GO:0016020">
    <property type="term" value="C:membrane"/>
    <property type="evidence" value="ECO:0007669"/>
    <property type="project" value="UniProtKB-SubCell"/>
</dbReference>
<evidence type="ECO:0000256" key="7">
    <source>
        <dbReference type="ARBA" id="ARBA00023136"/>
    </source>
</evidence>
<evidence type="ECO:0000256" key="5">
    <source>
        <dbReference type="ARBA" id="ARBA00022692"/>
    </source>
</evidence>
<evidence type="ECO:0000256" key="3">
    <source>
        <dbReference type="ARBA" id="ARBA00022448"/>
    </source>
</evidence>
<name>A0A369BVU8_9BACL</name>
<feature type="transmembrane region" description="Helical" evidence="8">
    <location>
        <begin position="153"/>
        <end position="173"/>
    </location>
</feature>
<feature type="transmembrane region" description="Helical" evidence="8">
    <location>
        <begin position="124"/>
        <end position="141"/>
    </location>
</feature>
<dbReference type="AlphaFoldDB" id="A0A369BVU8"/>
<feature type="transmembrane region" description="Helical" evidence="8">
    <location>
        <begin position="46"/>
        <end position="67"/>
    </location>
</feature>
<feature type="transmembrane region" description="Helical" evidence="8">
    <location>
        <begin position="225"/>
        <end position="247"/>
    </location>
</feature>
<accession>A0A369BVU8</accession>
<comment type="similarity">
    <text evidence="2">Belongs to the amino acid-polyamine-organocation (APC) superfamily. Spore germination protein (SGP) (TC 2.A.3.9) family.</text>
</comment>
<dbReference type="Proteomes" id="UP000253090">
    <property type="component" value="Unassembled WGS sequence"/>
</dbReference>
<evidence type="ECO:0000256" key="4">
    <source>
        <dbReference type="ARBA" id="ARBA00022544"/>
    </source>
</evidence>
<dbReference type="InterPro" id="IPR004761">
    <property type="entry name" value="Spore_GerAB"/>
</dbReference>
<dbReference type="RefSeq" id="WP_425459231.1">
    <property type="nucleotide sequence ID" value="NZ_QPJW01000001.1"/>
</dbReference>